<reference evidence="3 4" key="1">
    <citation type="journal article" date="2019" name="Int. J. Syst. Evol. Microbiol.">
        <title>The Global Catalogue of Microorganisms (GCM) 10K type strain sequencing project: providing services to taxonomists for standard genome sequencing and annotation.</title>
        <authorList>
            <consortium name="The Broad Institute Genomics Platform"/>
            <consortium name="The Broad Institute Genome Sequencing Center for Infectious Disease"/>
            <person name="Wu L."/>
            <person name="Ma J."/>
        </authorList>
    </citation>
    <scope>NUCLEOTIDE SEQUENCE [LARGE SCALE GENOMIC DNA]</scope>
    <source>
        <strain evidence="3 4">JCM 3367</strain>
    </source>
</reference>
<dbReference type="EMBL" id="BAAARY010000043">
    <property type="protein sequence ID" value="GAA2532992.1"/>
    <property type="molecule type" value="Genomic_DNA"/>
</dbReference>
<dbReference type="InterPro" id="IPR053173">
    <property type="entry name" value="SAM-binding_MTase"/>
</dbReference>
<dbReference type="InterPro" id="IPR020803">
    <property type="entry name" value="MeTfrase_dom"/>
</dbReference>
<gene>
    <name evidence="3" type="ORF">GCM10010201_35620</name>
</gene>
<dbReference type="Gene3D" id="3.40.50.150">
    <property type="entry name" value="Vaccinia Virus protein VP39"/>
    <property type="match status" value="1"/>
</dbReference>
<evidence type="ECO:0000313" key="3">
    <source>
        <dbReference type="EMBL" id="GAA2532992.1"/>
    </source>
</evidence>
<keyword evidence="1" id="KW-0808">Transferase</keyword>
<dbReference type="InterPro" id="IPR025714">
    <property type="entry name" value="Methyltranfer_dom"/>
</dbReference>
<proteinExistence type="predicted"/>
<dbReference type="RefSeq" id="WP_344174610.1">
    <property type="nucleotide sequence ID" value="NZ_BAAARY010000043.1"/>
</dbReference>
<protein>
    <recommendedName>
        <fullName evidence="2">Polyketide synthase-like methyltransferase domain-containing protein</fullName>
    </recommendedName>
</protein>
<evidence type="ECO:0000313" key="4">
    <source>
        <dbReference type="Proteomes" id="UP001499978"/>
    </source>
</evidence>
<organism evidence="3 4">
    <name type="scientific">Pilimelia columellifera subsp. columellifera</name>
    <dbReference type="NCBI Taxonomy" id="706583"/>
    <lineage>
        <taxon>Bacteria</taxon>
        <taxon>Bacillati</taxon>
        <taxon>Actinomycetota</taxon>
        <taxon>Actinomycetes</taxon>
        <taxon>Micromonosporales</taxon>
        <taxon>Micromonosporaceae</taxon>
        <taxon>Pilimelia</taxon>
    </lineage>
</organism>
<sequence>MERSYRDGGGVSWSQYGADARESQADMNRPWYERALAPALATVPDLDRRLRQSGTKIADVGCGGAWSTIALARAYPQAQLVGHDIDPASVRLAGENVDAAGLGDRVRIYSGDAAELPEGAYDVVFAFECVHDMPQPVAVLAAAMRSLKPGGVMVVMDEAVAEAFAAPGDDVERLMYGFSILICLPDGLSHPPSAGTGTVMRADTLRRYANEAGFADVSVLPIVGFGFWRFYQLTA</sequence>
<evidence type="ECO:0000256" key="1">
    <source>
        <dbReference type="ARBA" id="ARBA00022679"/>
    </source>
</evidence>
<comment type="caution">
    <text evidence="3">The sequence shown here is derived from an EMBL/GenBank/DDBJ whole genome shotgun (WGS) entry which is preliminary data.</text>
</comment>
<dbReference type="InterPro" id="IPR029063">
    <property type="entry name" value="SAM-dependent_MTases_sf"/>
</dbReference>
<dbReference type="SUPFAM" id="SSF53335">
    <property type="entry name" value="S-adenosyl-L-methionine-dependent methyltransferases"/>
    <property type="match status" value="1"/>
</dbReference>
<evidence type="ECO:0000259" key="2">
    <source>
        <dbReference type="SMART" id="SM00828"/>
    </source>
</evidence>
<accession>A0ABN3NS56</accession>
<dbReference type="SMART" id="SM00828">
    <property type="entry name" value="PKS_MT"/>
    <property type="match status" value="1"/>
</dbReference>
<keyword evidence="4" id="KW-1185">Reference proteome</keyword>
<dbReference type="PANTHER" id="PTHR45128:SF1">
    <property type="entry name" value="S-ADENOSYLMETHIONINE-DEPENDENT METHYLTRANSFERASE RV2258C"/>
    <property type="match status" value="1"/>
</dbReference>
<name>A0ABN3NS56_9ACTN</name>
<dbReference type="Proteomes" id="UP001499978">
    <property type="component" value="Unassembled WGS sequence"/>
</dbReference>
<dbReference type="Pfam" id="PF13847">
    <property type="entry name" value="Methyltransf_31"/>
    <property type="match status" value="1"/>
</dbReference>
<dbReference type="CDD" id="cd02440">
    <property type="entry name" value="AdoMet_MTases"/>
    <property type="match status" value="1"/>
</dbReference>
<dbReference type="PANTHER" id="PTHR45128">
    <property type="entry name" value="METHYLTRANSFERASE TYPE 11"/>
    <property type="match status" value="1"/>
</dbReference>
<feature type="domain" description="Polyketide synthase-like methyltransferase" evidence="2">
    <location>
        <begin position="10"/>
        <end position="219"/>
    </location>
</feature>